<dbReference type="Pfam" id="PF01578">
    <property type="entry name" value="Cytochrom_C_asm"/>
    <property type="match status" value="1"/>
</dbReference>
<feature type="transmembrane region" description="Helical" evidence="1">
    <location>
        <begin position="127"/>
        <end position="153"/>
    </location>
</feature>
<evidence type="ECO:0000313" key="3">
    <source>
        <dbReference type="EMBL" id="QSO45931.1"/>
    </source>
</evidence>
<dbReference type="AlphaFoldDB" id="A0A9X7Z644"/>
<keyword evidence="1" id="KW-0472">Membrane</keyword>
<dbReference type="GO" id="GO:0020037">
    <property type="term" value="F:heme binding"/>
    <property type="evidence" value="ECO:0007669"/>
    <property type="project" value="InterPro"/>
</dbReference>
<dbReference type="PANTHER" id="PTHR38034">
    <property type="entry name" value="INNER MEMBRANE PROTEIN YPJD"/>
    <property type="match status" value="1"/>
</dbReference>
<proteinExistence type="predicted"/>
<dbReference type="InterPro" id="IPR002541">
    <property type="entry name" value="Cyt_c_assembly"/>
</dbReference>
<organism evidence="3 4">
    <name type="scientific">Alicyclobacillus mengziensis</name>
    <dbReference type="NCBI Taxonomy" id="2931921"/>
    <lineage>
        <taxon>Bacteria</taxon>
        <taxon>Bacillati</taxon>
        <taxon>Bacillota</taxon>
        <taxon>Bacilli</taxon>
        <taxon>Bacillales</taxon>
        <taxon>Alicyclobacillaceae</taxon>
        <taxon>Alicyclobacillus</taxon>
    </lineage>
</organism>
<dbReference type="EMBL" id="CP071182">
    <property type="protein sequence ID" value="QSO45931.1"/>
    <property type="molecule type" value="Genomic_DNA"/>
</dbReference>
<accession>A0A9X7Z644</accession>
<feature type="transmembrane region" description="Helical" evidence="1">
    <location>
        <begin position="36"/>
        <end position="58"/>
    </location>
</feature>
<dbReference type="KEGG" id="afx:JZ786_15465"/>
<feature type="transmembrane region" description="Helical" evidence="1">
    <location>
        <begin position="70"/>
        <end position="89"/>
    </location>
</feature>
<feature type="transmembrane region" description="Helical" evidence="1">
    <location>
        <begin position="243"/>
        <end position="267"/>
    </location>
</feature>
<keyword evidence="1" id="KW-1133">Transmembrane helix</keyword>
<feature type="domain" description="Cytochrome c assembly protein" evidence="2">
    <location>
        <begin position="69"/>
        <end position="259"/>
    </location>
</feature>
<dbReference type="GO" id="GO:0017004">
    <property type="term" value="P:cytochrome complex assembly"/>
    <property type="evidence" value="ECO:0007669"/>
    <property type="project" value="InterPro"/>
</dbReference>
<keyword evidence="4" id="KW-1185">Reference proteome</keyword>
<dbReference type="PANTHER" id="PTHR38034:SF1">
    <property type="entry name" value="INNER MEMBRANE PROTEIN YPJD"/>
    <property type="match status" value="1"/>
</dbReference>
<evidence type="ECO:0000256" key="1">
    <source>
        <dbReference type="SAM" id="Phobius"/>
    </source>
</evidence>
<reference evidence="3 4" key="1">
    <citation type="submission" date="2021-02" db="EMBL/GenBank/DDBJ databases">
        <title>Alicyclobacillus curvatus sp. nov. and Alicyclobacillus mengziensis sp. nov., two acidophilic bacteria isolated from acid mine drainage.</title>
        <authorList>
            <person name="Huang Y."/>
        </authorList>
    </citation>
    <scope>NUCLEOTIDE SEQUENCE [LARGE SCALE GENOMIC DNA]</scope>
    <source>
        <strain evidence="3 4">S30H14</strain>
    </source>
</reference>
<name>A0A9X7Z644_9BACL</name>
<feature type="transmembrane region" description="Helical" evidence="1">
    <location>
        <begin position="6"/>
        <end position="24"/>
    </location>
</feature>
<feature type="transmembrane region" description="Helical" evidence="1">
    <location>
        <begin position="96"/>
        <end position="115"/>
    </location>
</feature>
<evidence type="ECO:0000313" key="4">
    <source>
        <dbReference type="Proteomes" id="UP000663505"/>
    </source>
</evidence>
<dbReference type="RefSeq" id="WP_206655303.1">
    <property type="nucleotide sequence ID" value="NZ_CP071182.1"/>
</dbReference>
<sequence>MLPARALFDGFVSMYAVSLVLLFVDSVQPRRAVNRTALVLLFASFCLETTFFLRQLWLKGTEPLYTPFDVVLLLVWCILLVALVVNAFFRAHVLLFLANLLGFLIVAFAAFSNSASRTYTAPRGDLLALHIVLAVASYGAFSFAFLFSVMYLLQERILRSKRWGQWFFRLPALHKLDLNATRSLILGFGLLMVAMILGVVWGKLTTGWRFFTDPKVWGTGVVALMYAVLLTLRLRLGWGQSRLVWYSIVCFIGLLINFVVISNFSIYHRGL</sequence>
<keyword evidence="1" id="KW-0812">Transmembrane</keyword>
<dbReference type="InterPro" id="IPR052372">
    <property type="entry name" value="YpjD/HemX"/>
</dbReference>
<protein>
    <submittedName>
        <fullName evidence="3">Cytochrome c biogenesis protein CcsA</fullName>
    </submittedName>
</protein>
<feature type="transmembrane region" description="Helical" evidence="1">
    <location>
        <begin position="184"/>
        <end position="204"/>
    </location>
</feature>
<evidence type="ECO:0000259" key="2">
    <source>
        <dbReference type="Pfam" id="PF01578"/>
    </source>
</evidence>
<feature type="transmembrane region" description="Helical" evidence="1">
    <location>
        <begin position="216"/>
        <end position="236"/>
    </location>
</feature>
<dbReference type="Proteomes" id="UP000663505">
    <property type="component" value="Chromosome"/>
</dbReference>
<gene>
    <name evidence="3" type="primary">ccsA</name>
    <name evidence="3" type="ORF">JZ786_15465</name>
</gene>